<dbReference type="InterPro" id="IPR008979">
    <property type="entry name" value="Galactose-bd-like_sf"/>
</dbReference>
<dbReference type="InterPro" id="IPR000421">
    <property type="entry name" value="FA58C"/>
</dbReference>
<dbReference type="STRING" id="34720.A0A195EUC7"/>
<evidence type="ECO:0000259" key="2">
    <source>
        <dbReference type="PROSITE" id="PS50022"/>
    </source>
</evidence>
<evidence type="ECO:0000256" key="1">
    <source>
        <dbReference type="SAM" id="SignalP"/>
    </source>
</evidence>
<dbReference type="Proteomes" id="UP000078541">
    <property type="component" value="Unassembled WGS sequence"/>
</dbReference>
<organism evidence="3 4">
    <name type="scientific">Trachymyrmex septentrionalis</name>
    <dbReference type="NCBI Taxonomy" id="34720"/>
    <lineage>
        <taxon>Eukaryota</taxon>
        <taxon>Metazoa</taxon>
        <taxon>Ecdysozoa</taxon>
        <taxon>Arthropoda</taxon>
        <taxon>Hexapoda</taxon>
        <taxon>Insecta</taxon>
        <taxon>Pterygota</taxon>
        <taxon>Neoptera</taxon>
        <taxon>Endopterygota</taxon>
        <taxon>Hymenoptera</taxon>
        <taxon>Apocrita</taxon>
        <taxon>Aculeata</taxon>
        <taxon>Formicoidea</taxon>
        <taxon>Formicidae</taxon>
        <taxon>Myrmicinae</taxon>
        <taxon>Trachymyrmex</taxon>
    </lineage>
</organism>
<dbReference type="EMBL" id="KQ981979">
    <property type="protein sequence ID" value="KYN31484.1"/>
    <property type="molecule type" value="Genomic_DNA"/>
</dbReference>
<name>A0A195EUC7_9HYME</name>
<dbReference type="SUPFAM" id="SSF49785">
    <property type="entry name" value="Galactose-binding domain-like"/>
    <property type="match status" value="1"/>
</dbReference>
<feature type="domain" description="F5/8 type C" evidence="2">
    <location>
        <begin position="15"/>
        <end position="83"/>
    </location>
</feature>
<evidence type="ECO:0000313" key="3">
    <source>
        <dbReference type="EMBL" id="KYN31484.1"/>
    </source>
</evidence>
<feature type="chain" id="PRO_5008270956" evidence="1">
    <location>
        <begin position="20"/>
        <end position="83"/>
    </location>
</feature>
<sequence length="83" mass="9362">MTALGFLVYAFVVVASSFAYNNDDECIFPFFDRAHITATSLPERGPYNARLHGDSAWSSELSSYSQHLTMELGDIYEIRSIFT</sequence>
<gene>
    <name evidence="3" type="ORF">ALC56_14365</name>
</gene>
<keyword evidence="1" id="KW-0732">Signal</keyword>
<dbReference type="KEGG" id="tsep:108755357"/>
<accession>A0A195EUC7</accession>
<protein>
    <submittedName>
        <fullName evidence="3">Neurexin-4</fullName>
    </submittedName>
</protein>
<feature type="signal peptide" evidence="1">
    <location>
        <begin position="1"/>
        <end position="19"/>
    </location>
</feature>
<reference evidence="3 4" key="1">
    <citation type="submission" date="2016-03" db="EMBL/GenBank/DDBJ databases">
        <title>Trachymyrmex septentrionalis WGS genome.</title>
        <authorList>
            <person name="Nygaard S."/>
            <person name="Hu H."/>
            <person name="Boomsma J."/>
            <person name="Zhang G."/>
        </authorList>
    </citation>
    <scope>NUCLEOTIDE SEQUENCE [LARGE SCALE GENOMIC DNA]</scope>
    <source>
        <strain evidence="3">Tsep2-gDNA-1</strain>
        <tissue evidence="3">Whole body</tissue>
    </source>
</reference>
<proteinExistence type="predicted"/>
<dbReference type="PROSITE" id="PS50022">
    <property type="entry name" value="FA58C_3"/>
    <property type="match status" value="1"/>
</dbReference>
<keyword evidence="4" id="KW-1185">Reference proteome</keyword>
<dbReference type="OrthoDB" id="8042752at2759"/>
<dbReference type="AlphaFoldDB" id="A0A195EUC7"/>
<evidence type="ECO:0000313" key="4">
    <source>
        <dbReference type="Proteomes" id="UP000078541"/>
    </source>
</evidence>
<dbReference type="Gene3D" id="2.60.120.260">
    <property type="entry name" value="Galactose-binding domain-like"/>
    <property type="match status" value="1"/>
</dbReference>